<dbReference type="InterPro" id="IPR002543">
    <property type="entry name" value="FtsK_dom"/>
</dbReference>
<dbReference type="CDD" id="cd01127">
    <property type="entry name" value="TrwB_TraG_TraD_VirD4"/>
    <property type="match status" value="1"/>
</dbReference>
<dbReference type="Pfam" id="PF01580">
    <property type="entry name" value="FtsK_SpoIIIE"/>
    <property type="match status" value="1"/>
</dbReference>
<feature type="compositionally biased region" description="Basic and acidic residues" evidence="2">
    <location>
        <begin position="82"/>
        <end position="96"/>
    </location>
</feature>
<dbReference type="InterPro" id="IPR036388">
    <property type="entry name" value="WH-like_DNA-bd_sf"/>
</dbReference>
<evidence type="ECO:0000256" key="1">
    <source>
        <dbReference type="PROSITE-ProRule" id="PRU00289"/>
    </source>
</evidence>
<feature type="binding site" evidence="1">
    <location>
        <begin position="306"/>
        <end position="313"/>
    </location>
    <ligand>
        <name>ATP</name>
        <dbReference type="ChEBI" id="CHEBI:30616"/>
    </ligand>
</feature>
<keyword evidence="1" id="KW-0067">ATP-binding</keyword>
<name>A0A6N7L2H4_9ACTN</name>
<dbReference type="InterPro" id="IPR036390">
    <property type="entry name" value="WH_DNA-bd_sf"/>
</dbReference>
<feature type="region of interest" description="Disordered" evidence="2">
    <location>
        <begin position="41"/>
        <end position="96"/>
    </location>
</feature>
<evidence type="ECO:0000256" key="2">
    <source>
        <dbReference type="SAM" id="MobiDB-lite"/>
    </source>
</evidence>
<dbReference type="GO" id="GO:0005524">
    <property type="term" value="F:ATP binding"/>
    <property type="evidence" value="ECO:0007669"/>
    <property type="project" value="UniProtKB-UniRule"/>
</dbReference>
<evidence type="ECO:0000313" key="5">
    <source>
        <dbReference type="Proteomes" id="UP000450000"/>
    </source>
</evidence>
<sequence>MTNTLDALTPAFAPFAARWDAEADRRAKLRTPEHLKALMDAQRAHNSARSTAARAQSQRAAARKESKNPFGTARRAAATADRAARQHKSETKTALKGARRDYPVTLGTLAVRTHTLHVVTSSAASWLLSSSHDLTTWPLLASAGLVGLNAVGLGLGRRKLSVQLDDGLSLEERQLVERLDPAYWVAHAADRGLSGTVTTPPQVTPGGIRCNVRLDGAWTTKALKDKTDNIRSLLGARTALRIRITAGTRGGWAVITLATRQATDGTSSLWTPDMIPADPGLMCIGLDTETGELVFVPFDERLLVSGASGTGKSWSVRVLLATAHLRGDLLFIDGKGEEANVWERVCRVAVETDEIAAAIDEAHAEMGRRKADMKRRGISVWDGRQLTVMIDEGQVVLAAIAKDKDRLQKLIELSSLGRSRGVVLWWATQYPVTDGTPGVHKLIAPNLLTRFSLRVAGTTQAQVALDDCAHYAPHQIPDGKQWRGHGYLKGYGPRLIRTWTLDDDGVRALPARYWKASAPATPVMVEPAEDKPAPLTNRDRVLAAVRDGARTPKDVTEATGLNKGTVSRELKALTEAGTVRRADKGLEVAA</sequence>
<dbReference type="GO" id="GO:0003700">
    <property type="term" value="F:DNA-binding transcription factor activity"/>
    <property type="evidence" value="ECO:0007669"/>
    <property type="project" value="InterPro"/>
</dbReference>
<dbReference type="InterPro" id="IPR011991">
    <property type="entry name" value="ArsR-like_HTH"/>
</dbReference>
<proteinExistence type="predicted"/>
<protein>
    <submittedName>
        <fullName evidence="4">ArsR family transcriptional regulator</fullName>
    </submittedName>
</protein>
<feature type="compositionally biased region" description="Low complexity" evidence="2">
    <location>
        <begin position="72"/>
        <end position="81"/>
    </location>
</feature>
<dbReference type="SUPFAM" id="SSF46785">
    <property type="entry name" value="Winged helix' DNA-binding domain"/>
    <property type="match status" value="1"/>
</dbReference>
<comment type="caution">
    <text evidence="4">The sequence shown here is derived from an EMBL/GenBank/DDBJ whole genome shotgun (WGS) entry which is preliminary data.</text>
</comment>
<dbReference type="SUPFAM" id="SSF52540">
    <property type="entry name" value="P-loop containing nucleoside triphosphate hydrolases"/>
    <property type="match status" value="1"/>
</dbReference>
<feature type="domain" description="FtsK" evidence="3">
    <location>
        <begin position="291"/>
        <end position="462"/>
    </location>
</feature>
<reference evidence="4 5" key="1">
    <citation type="submission" date="2019-09" db="EMBL/GenBank/DDBJ databases">
        <title>Genome Sequences of Streptomyces kaniharaensis ATCC 21070.</title>
        <authorList>
            <person name="Zhu W."/>
            <person name="De Crecy-Lagard V."/>
            <person name="Richards N.G."/>
        </authorList>
    </citation>
    <scope>NUCLEOTIDE SEQUENCE [LARGE SCALE GENOMIC DNA]</scope>
    <source>
        <strain evidence="4 5">SF-557</strain>
    </source>
</reference>
<dbReference type="Gene3D" id="3.40.50.300">
    <property type="entry name" value="P-loop containing nucleotide triphosphate hydrolases"/>
    <property type="match status" value="1"/>
</dbReference>
<gene>
    <name evidence="4" type="ORF">F7Q99_39220</name>
</gene>
<organism evidence="4 5">
    <name type="scientific">Streptomyces kaniharaensis</name>
    <dbReference type="NCBI Taxonomy" id="212423"/>
    <lineage>
        <taxon>Bacteria</taxon>
        <taxon>Bacillati</taxon>
        <taxon>Actinomycetota</taxon>
        <taxon>Actinomycetes</taxon>
        <taxon>Kitasatosporales</taxon>
        <taxon>Streptomycetaceae</taxon>
        <taxon>Streptomyces</taxon>
    </lineage>
</organism>
<dbReference type="InterPro" id="IPR001845">
    <property type="entry name" value="HTH_ArsR_DNA-bd_dom"/>
</dbReference>
<dbReference type="PROSITE" id="PS50901">
    <property type="entry name" value="FTSK"/>
    <property type="match status" value="1"/>
</dbReference>
<keyword evidence="5" id="KW-1185">Reference proteome</keyword>
<accession>A0A6N7L2H4</accession>
<evidence type="ECO:0000313" key="4">
    <source>
        <dbReference type="EMBL" id="MQS18062.1"/>
    </source>
</evidence>
<dbReference type="EMBL" id="WBOF01000012">
    <property type="protein sequence ID" value="MQS18062.1"/>
    <property type="molecule type" value="Genomic_DNA"/>
</dbReference>
<feature type="compositionally biased region" description="Low complexity" evidence="2">
    <location>
        <begin position="47"/>
        <end position="60"/>
    </location>
</feature>
<dbReference type="GO" id="GO:0003677">
    <property type="term" value="F:DNA binding"/>
    <property type="evidence" value="ECO:0007669"/>
    <property type="project" value="InterPro"/>
</dbReference>
<dbReference type="Proteomes" id="UP000450000">
    <property type="component" value="Unassembled WGS sequence"/>
</dbReference>
<evidence type="ECO:0000259" key="3">
    <source>
        <dbReference type="PROSITE" id="PS50901"/>
    </source>
</evidence>
<dbReference type="Gene3D" id="1.10.10.10">
    <property type="entry name" value="Winged helix-like DNA-binding domain superfamily/Winged helix DNA-binding domain"/>
    <property type="match status" value="1"/>
</dbReference>
<keyword evidence="1" id="KW-0547">Nucleotide-binding</keyword>
<dbReference type="InterPro" id="IPR027417">
    <property type="entry name" value="P-loop_NTPase"/>
</dbReference>
<dbReference type="Pfam" id="PF01022">
    <property type="entry name" value="HTH_5"/>
    <property type="match status" value="1"/>
</dbReference>
<dbReference type="AlphaFoldDB" id="A0A6N7L2H4"/>
<dbReference type="CDD" id="cd00090">
    <property type="entry name" value="HTH_ARSR"/>
    <property type="match status" value="1"/>
</dbReference>